<sequence length="495" mass="54449">MKKHFIFLSVVFFVVFLFFIIPTLDKDSPPVKGLEGTSTMKEQLDRLIQNESTLDGAIIGISIRSASTGEIIYDHMGATRMRTASNMKLLTAAAALSKLGEAYTFSTELTTDGEITGNTLEGNLYLKGRGDPTLLQEDFVEIAKELKKKGVKVIDGNINGDDTWYDDERLSPDLVWSDEHFYYGAQVSALTASPNKDFDAGTVIVDVLPGSSKGKKAVINISPNTSYIKVINNTKTVASDEEENLIFNREHGTNTFVIEGNIPIQSGNVREWMAVWEPTGYALELFTQALEDQGILWTGNINFNPSPEDANIIHSDKSMRLSELLIPFMKLSNNGHAEILVKEMGKVETGEGSWEKGLEVVEKEAAKLGVNTDSLVIRDGSGISHVNLVPANEISKLLYSVQQEVWFESYLESLPIAGEENRNVGGTLRHRLKDTATQGNVRAKTGTISTVSSLSGYVKTKSNESLIFSILINNLLDEEDGPFIEDKIVSIIANQ</sequence>
<organism evidence="4 5">
    <name type="scientific">Aquibacillus rhizosphaerae</name>
    <dbReference type="NCBI Taxonomy" id="3051431"/>
    <lineage>
        <taxon>Bacteria</taxon>
        <taxon>Bacillati</taxon>
        <taxon>Bacillota</taxon>
        <taxon>Bacilli</taxon>
        <taxon>Bacillales</taxon>
        <taxon>Bacillaceae</taxon>
        <taxon>Aquibacillus</taxon>
    </lineage>
</organism>
<dbReference type="InterPro" id="IPR012338">
    <property type="entry name" value="Beta-lactam/transpept-like"/>
</dbReference>
<dbReference type="EMBL" id="JASTZU010000058">
    <property type="protein sequence ID" value="MDL4842267.1"/>
    <property type="molecule type" value="Genomic_DNA"/>
</dbReference>
<evidence type="ECO:0000256" key="1">
    <source>
        <dbReference type="ARBA" id="ARBA00006096"/>
    </source>
</evidence>
<evidence type="ECO:0000313" key="5">
    <source>
        <dbReference type="Proteomes" id="UP001235343"/>
    </source>
</evidence>
<keyword evidence="4" id="KW-0645">Protease</keyword>
<comment type="caution">
    <text evidence="4">The sequence shown here is derived from an EMBL/GenBank/DDBJ whole genome shotgun (WGS) entry which is preliminary data.</text>
</comment>
<dbReference type="Proteomes" id="UP001235343">
    <property type="component" value="Unassembled WGS sequence"/>
</dbReference>
<keyword evidence="3" id="KW-1133">Transmembrane helix</keyword>
<gene>
    <name evidence="4" type="primary">dacB</name>
    <name evidence="4" type="ORF">QQS35_17655</name>
</gene>
<dbReference type="GO" id="GO:0009002">
    <property type="term" value="F:serine-type D-Ala-D-Ala carboxypeptidase activity"/>
    <property type="evidence" value="ECO:0007669"/>
    <property type="project" value="UniProtKB-EC"/>
</dbReference>
<name>A0ABT7L8S2_9BACI</name>
<evidence type="ECO:0000313" key="4">
    <source>
        <dbReference type="EMBL" id="MDL4842267.1"/>
    </source>
</evidence>
<dbReference type="NCBIfam" id="TIGR00666">
    <property type="entry name" value="PBP4"/>
    <property type="match status" value="1"/>
</dbReference>
<keyword evidence="3" id="KW-0472">Membrane</keyword>
<dbReference type="PANTHER" id="PTHR30023">
    <property type="entry name" value="D-ALANYL-D-ALANINE CARBOXYPEPTIDASE"/>
    <property type="match status" value="1"/>
</dbReference>
<dbReference type="InterPro" id="IPR000667">
    <property type="entry name" value="Peptidase_S13"/>
</dbReference>
<dbReference type="PANTHER" id="PTHR30023:SF0">
    <property type="entry name" value="PENICILLIN-SENSITIVE CARBOXYPEPTIDASE A"/>
    <property type="match status" value="1"/>
</dbReference>
<dbReference type="Gene3D" id="3.40.710.10">
    <property type="entry name" value="DD-peptidase/beta-lactamase superfamily"/>
    <property type="match status" value="2"/>
</dbReference>
<dbReference type="RefSeq" id="WP_285933550.1">
    <property type="nucleotide sequence ID" value="NZ_JASTZU010000058.1"/>
</dbReference>
<dbReference type="EC" id="3.4.16.4" evidence="4"/>
<evidence type="ECO:0000256" key="2">
    <source>
        <dbReference type="ARBA" id="ARBA00022801"/>
    </source>
</evidence>
<keyword evidence="4" id="KW-0121">Carboxypeptidase</keyword>
<keyword evidence="3" id="KW-0812">Transmembrane</keyword>
<comment type="similarity">
    <text evidence="1">Belongs to the peptidase S13 family.</text>
</comment>
<dbReference type="Gene3D" id="3.50.80.20">
    <property type="entry name" value="D-Ala-D-Ala carboxypeptidase C, peptidase S13"/>
    <property type="match status" value="1"/>
</dbReference>
<accession>A0ABT7L8S2</accession>
<evidence type="ECO:0000256" key="3">
    <source>
        <dbReference type="SAM" id="Phobius"/>
    </source>
</evidence>
<protein>
    <submittedName>
        <fullName evidence="4">D-alanyl-D-alanine carboxypeptidase/D-alanyl-D-alanine-endopeptidase</fullName>
        <ecNumber evidence="4">3.4.16.4</ecNumber>
    </submittedName>
</protein>
<feature type="transmembrane region" description="Helical" evidence="3">
    <location>
        <begin position="5"/>
        <end position="24"/>
    </location>
</feature>
<keyword evidence="5" id="KW-1185">Reference proteome</keyword>
<keyword evidence="2 4" id="KW-0378">Hydrolase</keyword>
<dbReference type="Pfam" id="PF02113">
    <property type="entry name" value="Peptidase_S13"/>
    <property type="match status" value="1"/>
</dbReference>
<dbReference type="SUPFAM" id="SSF56601">
    <property type="entry name" value="beta-lactamase/transpeptidase-like"/>
    <property type="match status" value="1"/>
</dbReference>
<dbReference type="PRINTS" id="PR00922">
    <property type="entry name" value="DADACBPTASE3"/>
</dbReference>
<reference evidence="4 5" key="1">
    <citation type="submission" date="2023-06" db="EMBL/GenBank/DDBJ databases">
        <title>Aquibacillus rhizosphaerae LR5S19.</title>
        <authorList>
            <person name="Sun J.-Q."/>
        </authorList>
    </citation>
    <scope>NUCLEOTIDE SEQUENCE [LARGE SCALE GENOMIC DNA]</scope>
    <source>
        <strain evidence="4 5">LR5S19</strain>
    </source>
</reference>
<proteinExistence type="inferred from homology"/>